<dbReference type="NCBIfam" id="TIGR00149">
    <property type="entry name" value="TIGR00149_YjbQ"/>
    <property type="match status" value="1"/>
</dbReference>
<dbReference type="AlphaFoldDB" id="A0A369TKL0"/>
<gene>
    <name evidence="2" type="ORF">DRB17_03165</name>
</gene>
<dbReference type="Proteomes" id="UP000253941">
    <property type="component" value="Unassembled WGS sequence"/>
</dbReference>
<protein>
    <submittedName>
        <fullName evidence="2">YjbQ family protein</fullName>
    </submittedName>
</protein>
<dbReference type="SUPFAM" id="SSF111038">
    <property type="entry name" value="YjbQ-like"/>
    <property type="match status" value="1"/>
</dbReference>
<evidence type="ECO:0000256" key="1">
    <source>
        <dbReference type="ARBA" id="ARBA00005534"/>
    </source>
</evidence>
<keyword evidence="3" id="KW-1185">Reference proteome</keyword>
<accession>A0A369TKL0</accession>
<dbReference type="Pfam" id="PF01894">
    <property type="entry name" value="YjbQ"/>
    <property type="match status" value="1"/>
</dbReference>
<evidence type="ECO:0000313" key="2">
    <source>
        <dbReference type="EMBL" id="RDD63456.1"/>
    </source>
</evidence>
<dbReference type="InterPro" id="IPR035917">
    <property type="entry name" value="YjbQ-like_sf"/>
</dbReference>
<dbReference type="PANTHER" id="PTHR30615:SF8">
    <property type="entry name" value="UPF0047 PROTEIN C4A8.02C"/>
    <property type="match status" value="1"/>
</dbReference>
<comment type="caution">
    <text evidence="2">The sequence shown here is derived from an EMBL/GenBank/DDBJ whole genome shotgun (WGS) entry which is preliminary data.</text>
</comment>
<dbReference type="EMBL" id="QPMH01000002">
    <property type="protein sequence ID" value="RDD63456.1"/>
    <property type="molecule type" value="Genomic_DNA"/>
</dbReference>
<sequence length="139" mass="15660">MRQALDEIEVSTRGQGFYEITGRAAEWVGGQGIAEGLLTVYLRHTSASLVIQENIDPDVQHDMLDFFKNLVREDTSLYRHIAEGSDDQPAHIRAALTQTHLAIPVRDGRMLLGRYQGIFLFEHRSAPKSRHLALHLLGD</sequence>
<proteinExistence type="inferred from homology"/>
<organism evidence="2 3">
    <name type="scientific">Ferruginivarius sediminum</name>
    <dbReference type="NCBI Taxonomy" id="2661937"/>
    <lineage>
        <taxon>Bacteria</taxon>
        <taxon>Pseudomonadati</taxon>
        <taxon>Pseudomonadota</taxon>
        <taxon>Alphaproteobacteria</taxon>
        <taxon>Rhodospirillales</taxon>
        <taxon>Rhodospirillaceae</taxon>
        <taxon>Ferruginivarius</taxon>
    </lineage>
</organism>
<evidence type="ECO:0000313" key="3">
    <source>
        <dbReference type="Proteomes" id="UP000253941"/>
    </source>
</evidence>
<dbReference type="PIRSF" id="PIRSF004681">
    <property type="entry name" value="UCP004681"/>
    <property type="match status" value="1"/>
</dbReference>
<dbReference type="RefSeq" id="WP_114580710.1">
    <property type="nucleotide sequence ID" value="NZ_QPMH01000002.1"/>
</dbReference>
<name>A0A369TKL0_9PROT</name>
<dbReference type="PANTHER" id="PTHR30615">
    <property type="entry name" value="UNCHARACTERIZED PROTEIN YJBQ-RELATED"/>
    <property type="match status" value="1"/>
</dbReference>
<comment type="similarity">
    <text evidence="1">Belongs to the UPF0047 family.</text>
</comment>
<dbReference type="Gene3D" id="2.60.120.460">
    <property type="entry name" value="YjbQ-like"/>
    <property type="match status" value="1"/>
</dbReference>
<reference evidence="2 3" key="1">
    <citation type="submission" date="2018-07" db="EMBL/GenBank/DDBJ databases">
        <title>Venubactetium sediminum gen. nov., sp. nov., isolated from a marine solar saltern.</title>
        <authorList>
            <person name="Wang S."/>
        </authorList>
    </citation>
    <scope>NUCLEOTIDE SEQUENCE [LARGE SCALE GENOMIC DNA]</scope>
    <source>
        <strain evidence="2 3">WD2A32</strain>
    </source>
</reference>
<dbReference type="InterPro" id="IPR001602">
    <property type="entry name" value="UPF0047_YjbQ-like"/>
</dbReference>